<protein>
    <submittedName>
        <fullName evidence="2">GMP synthase (Glutamine-hydrolyzing)</fullName>
        <ecNumber evidence="2">6.3.5.2</ecNumber>
    </submittedName>
</protein>
<dbReference type="GO" id="GO:0005829">
    <property type="term" value="C:cytosol"/>
    <property type="evidence" value="ECO:0007669"/>
    <property type="project" value="TreeGrafter"/>
</dbReference>
<dbReference type="InterPro" id="IPR029062">
    <property type="entry name" value="Class_I_gatase-like"/>
</dbReference>
<reference evidence="2 3" key="1">
    <citation type="submission" date="2023-03" db="EMBL/GenBank/DDBJ databases">
        <title>Mating type loci evolution in Malassezia.</title>
        <authorList>
            <person name="Coelho M.A."/>
        </authorList>
    </citation>
    <scope>NUCLEOTIDE SEQUENCE [LARGE SCALE GENOMIC DNA]</scope>
    <source>
        <strain evidence="2 3">CBS 9725</strain>
    </source>
</reference>
<dbReference type="PANTHER" id="PTHR42695">
    <property type="entry name" value="GLUTAMINE AMIDOTRANSFERASE YLR126C-RELATED"/>
    <property type="match status" value="1"/>
</dbReference>
<proteinExistence type="predicted"/>
<dbReference type="EC" id="6.3.5.2" evidence="2"/>
<dbReference type="Proteomes" id="UP001219567">
    <property type="component" value="Chromosome 5"/>
</dbReference>
<keyword evidence="3" id="KW-1185">Reference proteome</keyword>
<dbReference type="AlphaFoldDB" id="A0AAJ6CHQ4"/>
<dbReference type="InterPro" id="IPR044992">
    <property type="entry name" value="ChyE-like"/>
</dbReference>
<gene>
    <name evidence="2" type="ORF">MYAM1_003307</name>
</gene>
<dbReference type="PANTHER" id="PTHR42695:SF5">
    <property type="entry name" value="GLUTAMINE AMIDOTRANSFERASE YLR126C-RELATED"/>
    <property type="match status" value="1"/>
</dbReference>
<dbReference type="GO" id="GO:0003922">
    <property type="term" value="F:GMP synthase (glutamine-hydrolyzing) activity"/>
    <property type="evidence" value="ECO:0007669"/>
    <property type="project" value="UniProtKB-EC"/>
</dbReference>
<dbReference type="EMBL" id="CP119947">
    <property type="protein sequence ID" value="WFD00558.1"/>
    <property type="molecule type" value="Genomic_DNA"/>
</dbReference>
<evidence type="ECO:0000313" key="2">
    <source>
        <dbReference type="EMBL" id="WFD00558.1"/>
    </source>
</evidence>
<evidence type="ECO:0000259" key="1">
    <source>
        <dbReference type="Pfam" id="PF00117"/>
    </source>
</evidence>
<dbReference type="Pfam" id="PF00117">
    <property type="entry name" value="GATase"/>
    <property type="match status" value="1"/>
</dbReference>
<feature type="domain" description="Glutamine amidotransferase" evidence="1">
    <location>
        <begin position="38"/>
        <end position="209"/>
    </location>
</feature>
<organism evidence="2 3">
    <name type="scientific">Malassezia yamatoensis</name>
    <dbReference type="NCBI Taxonomy" id="253288"/>
    <lineage>
        <taxon>Eukaryota</taxon>
        <taxon>Fungi</taxon>
        <taxon>Dikarya</taxon>
        <taxon>Basidiomycota</taxon>
        <taxon>Ustilaginomycotina</taxon>
        <taxon>Malasseziomycetes</taxon>
        <taxon>Malasseziales</taxon>
        <taxon>Malasseziaceae</taxon>
        <taxon>Malassezia</taxon>
    </lineage>
</organism>
<accession>A0AAJ6CHQ4</accession>
<dbReference type="Gene3D" id="3.40.50.880">
    <property type="match status" value="1"/>
</dbReference>
<sequence>MIRHLFTEALASIPRYEWHPKISLYLRSFNVVMGEFPEIDELDEGKWDAMILTGTPESCTQENVIWIDVLRKYVAHVAEVHPLVRIIGLCFGHQVIAQAFGGQVVQDHAHAERLEQLHYDSVTQMPKPVEDEPWELVGSSEHVPIQGLALRYATEAPPLPSSVKTSSYIAFDVEDSTTSASGPLAIRHLHVFTLQAHPEFNTAVAQTELTALHQSQKMDEATYRAAYQRAGTEQDGLETARMILAMLGVEPALAEENLSM</sequence>
<keyword evidence="2" id="KW-0436">Ligase</keyword>
<evidence type="ECO:0000313" key="3">
    <source>
        <dbReference type="Proteomes" id="UP001219567"/>
    </source>
</evidence>
<dbReference type="SUPFAM" id="SSF52317">
    <property type="entry name" value="Class I glutamine amidotransferase-like"/>
    <property type="match status" value="1"/>
</dbReference>
<dbReference type="InterPro" id="IPR017926">
    <property type="entry name" value="GATASE"/>
</dbReference>
<dbReference type="GO" id="GO:0005634">
    <property type="term" value="C:nucleus"/>
    <property type="evidence" value="ECO:0007669"/>
    <property type="project" value="TreeGrafter"/>
</dbReference>
<name>A0AAJ6CHQ4_9BASI</name>